<dbReference type="Pfam" id="PF01709">
    <property type="entry name" value="Transcrip_reg"/>
    <property type="match status" value="1"/>
</dbReference>
<dbReference type="EMBL" id="CAFBLJ010000013">
    <property type="protein sequence ID" value="CAB4860015.1"/>
    <property type="molecule type" value="Genomic_DNA"/>
</dbReference>
<comment type="similarity">
    <text evidence="2">Belongs to the TACO1 family.</text>
</comment>
<keyword evidence="4" id="KW-0238">DNA-binding</keyword>
<dbReference type="EMBL" id="CAEZYH010000001">
    <property type="protein sequence ID" value="CAB4705350.1"/>
    <property type="molecule type" value="Genomic_DNA"/>
</dbReference>
<accession>A0A6J6UM36</accession>
<dbReference type="EMBL" id="CAFBMF010000039">
    <property type="protein sequence ID" value="CAB4898396.1"/>
    <property type="molecule type" value="Genomic_DNA"/>
</dbReference>
<reference evidence="8" key="1">
    <citation type="submission" date="2020-05" db="EMBL/GenBank/DDBJ databases">
        <authorList>
            <person name="Chiriac C."/>
            <person name="Salcher M."/>
            <person name="Ghai R."/>
            <person name="Kavagutti S V."/>
        </authorList>
    </citation>
    <scope>NUCLEOTIDE SEQUENCE</scope>
</reference>
<gene>
    <name evidence="7" type="ORF">UFOPK2658_00057</name>
    <name evidence="8" type="ORF">UFOPK2880_00016</name>
    <name evidence="9" type="ORF">UFOPK3004_00005</name>
    <name evidence="10" type="ORF">UFOPK3304_00397</name>
    <name evidence="11" type="ORF">UFOPK3494_00804</name>
    <name evidence="12" type="ORF">UFOPK4134_00052</name>
</gene>
<dbReference type="GO" id="GO:0005739">
    <property type="term" value="C:mitochondrion"/>
    <property type="evidence" value="ECO:0007669"/>
    <property type="project" value="UniProtKB-SubCell"/>
</dbReference>
<name>A0A6J6UM36_9ZZZZ</name>
<dbReference type="AlphaFoldDB" id="A0A6J6UM36"/>
<dbReference type="InterPro" id="IPR029072">
    <property type="entry name" value="YebC-like"/>
</dbReference>
<evidence type="ECO:0000256" key="1">
    <source>
        <dbReference type="ARBA" id="ARBA00004173"/>
    </source>
</evidence>
<dbReference type="Pfam" id="PF20772">
    <property type="entry name" value="TACO1_YebC_N"/>
    <property type="match status" value="1"/>
</dbReference>
<dbReference type="HAMAP" id="MF_00693">
    <property type="entry name" value="Transcrip_reg_TACO1"/>
    <property type="match status" value="1"/>
</dbReference>
<dbReference type="InterPro" id="IPR026564">
    <property type="entry name" value="Transcrip_reg_TACO1-like_dom3"/>
</dbReference>
<protein>
    <submittedName>
        <fullName evidence="8">Unannotated protein</fullName>
    </submittedName>
</protein>
<dbReference type="EMBL" id="CAFAAL010000001">
    <property type="protein sequence ID" value="CAB4791117.1"/>
    <property type="molecule type" value="Genomic_DNA"/>
</dbReference>
<dbReference type="Gene3D" id="3.30.70.980">
    <property type="match status" value="2"/>
</dbReference>
<sequence>MSGHSKWATIKHKKGAADKARGKLFAKIARQIEVAAREGGGDINSNATLRTVIQKAKAGQMTNDAIDRAVKRGSGEIQGENYESITYEGYAPGGVAMLVDTLTNNRNRTGADVRNIFSKLGGAMAEPGAVGWQFSRRGVIYVGGTTSEDDIMLLALDAGADDISRDGSAWKILSEPNAVYDVKTALEAAGIEVLSAESTMVSSTIIDVTDAETAAKIMKVMDALEDNDDVQDVYANFDISDEIMEALG</sequence>
<dbReference type="GO" id="GO:0003677">
    <property type="term" value="F:DNA binding"/>
    <property type="evidence" value="ECO:0007669"/>
    <property type="project" value="UniProtKB-KW"/>
</dbReference>
<comment type="subcellular location">
    <subcellularLocation>
        <location evidence="1">Mitochondrion</location>
    </subcellularLocation>
</comment>
<dbReference type="EMBL" id="CAFBPS010000002">
    <property type="protein sequence ID" value="CAB5017135.1"/>
    <property type="molecule type" value="Genomic_DNA"/>
</dbReference>
<dbReference type="EMBL" id="CAEZZP010000001">
    <property type="protein sequence ID" value="CAB4759597.1"/>
    <property type="molecule type" value="Genomic_DNA"/>
</dbReference>
<dbReference type="NCBIfam" id="NF009044">
    <property type="entry name" value="PRK12378.1"/>
    <property type="match status" value="1"/>
</dbReference>
<dbReference type="GO" id="GO:0005829">
    <property type="term" value="C:cytosol"/>
    <property type="evidence" value="ECO:0007669"/>
    <property type="project" value="TreeGrafter"/>
</dbReference>
<evidence type="ECO:0000259" key="6">
    <source>
        <dbReference type="Pfam" id="PF20772"/>
    </source>
</evidence>
<dbReference type="PANTHER" id="PTHR12532">
    <property type="entry name" value="TRANSLATIONAL ACTIVATOR OF CYTOCHROME C OXIDASE 1"/>
    <property type="match status" value="1"/>
</dbReference>
<evidence type="ECO:0000256" key="2">
    <source>
        <dbReference type="ARBA" id="ARBA00008724"/>
    </source>
</evidence>
<keyword evidence="3" id="KW-0963">Cytoplasm</keyword>
<evidence type="ECO:0000313" key="12">
    <source>
        <dbReference type="EMBL" id="CAB5017135.1"/>
    </source>
</evidence>
<dbReference type="NCBIfam" id="TIGR01033">
    <property type="entry name" value="YebC/PmpR family DNA-binding transcriptional regulator"/>
    <property type="match status" value="1"/>
</dbReference>
<dbReference type="InterPro" id="IPR017856">
    <property type="entry name" value="Integrase-like_N"/>
</dbReference>
<dbReference type="Gene3D" id="1.10.10.200">
    <property type="match status" value="1"/>
</dbReference>
<dbReference type="InterPro" id="IPR048300">
    <property type="entry name" value="TACO1_YebC-like_2nd/3rd_dom"/>
</dbReference>
<evidence type="ECO:0000313" key="8">
    <source>
        <dbReference type="EMBL" id="CAB4759597.1"/>
    </source>
</evidence>
<dbReference type="NCBIfam" id="NF001030">
    <property type="entry name" value="PRK00110.1"/>
    <property type="match status" value="1"/>
</dbReference>
<organism evidence="8">
    <name type="scientific">freshwater metagenome</name>
    <dbReference type="NCBI Taxonomy" id="449393"/>
    <lineage>
        <taxon>unclassified sequences</taxon>
        <taxon>metagenomes</taxon>
        <taxon>ecological metagenomes</taxon>
    </lineage>
</organism>
<evidence type="ECO:0000259" key="5">
    <source>
        <dbReference type="Pfam" id="PF01709"/>
    </source>
</evidence>
<proteinExistence type="inferred from homology"/>
<evidence type="ECO:0000313" key="10">
    <source>
        <dbReference type="EMBL" id="CAB4860015.1"/>
    </source>
</evidence>
<dbReference type="PANTHER" id="PTHR12532:SF6">
    <property type="entry name" value="TRANSCRIPTIONAL REGULATORY PROTEIN YEBC-RELATED"/>
    <property type="match status" value="1"/>
</dbReference>
<feature type="domain" description="TACO1/YebC-like N-terminal" evidence="6">
    <location>
        <begin position="5"/>
        <end position="76"/>
    </location>
</feature>
<evidence type="ECO:0000313" key="11">
    <source>
        <dbReference type="EMBL" id="CAB4898396.1"/>
    </source>
</evidence>
<dbReference type="SUPFAM" id="SSF75625">
    <property type="entry name" value="YebC-like"/>
    <property type="match status" value="1"/>
</dbReference>
<evidence type="ECO:0000256" key="4">
    <source>
        <dbReference type="ARBA" id="ARBA00023125"/>
    </source>
</evidence>
<dbReference type="InterPro" id="IPR002876">
    <property type="entry name" value="Transcrip_reg_TACO1-like"/>
</dbReference>
<dbReference type="FunFam" id="1.10.10.200:FF:000002">
    <property type="entry name" value="Probable transcriptional regulatory protein CLM62_37755"/>
    <property type="match status" value="1"/>
</dbReference>
<feature type="domain" description="TACO1/YebC-like second and third" evidence="5">
    <location>
        <begin position="82"/>
        <end position="237"/>
    </location>
</feature>
<dbReference type="InterPro" id="IPR049083">
    <property type="entry name" value="TACO1_YebC_N"/>
</dbReference>
<evidence type="ECO:0000313" key="9">
    <source>
        <dbReference type="EMBL" id="CAB4791117.1"/>
    </source>
</evidence>
<evidence type="ECO:0000313" key="7">
    <source>
        <dbReference type="EMBL" id="CAB4705350.1"/>
    </source>
</evidence>
<evidence type="ECO:0000256" key="3">
    <source>
        <dbReference type="ARBA" id="ARBA00022490"/>
    </source>
</evidence>